<organism evidence="1 2">
    <name type="scientific">Candidatus Corynebacterium faecigallinarum</name>
    <dbReference type="NCBI Taxonomy" id="2838528"/>
    <lineage>
        <taxon>Bacteria</taxon>
        <taxon>Bacillati</taxon>
        <taxon>Actinomycetota</taxon>
        <taxon>Actinomycetes</taxon>
        <taxon>Mycobacteriales</taxon>
        <taxon>Corynebacteriaceae</taxon>
        <taxon>Corynebacterium</taxon>
    </lineage>
</organism>
<comment type="caution">
    <text evidence="1">The sequence shown here is derived from an EMBL/GenBank/DDBJ whole genome shotgun (WGS) entry which is preliminary data.</text>
</comment>
<protein>
    <submittedName>
        <fullName evidence="1">Uncharacterized protein</fullName>
    </submittedName>
</protein>
<accession>A0A9D2TPI7</accession>
<dbReference type="EMBL" id="DWVP01000009">
    <property type="protein sequence ID" value="HJC84748.1"/>
    <property type="molecule type" value="Genomic_DNA"/>
</dbReference>
<reference evidence="1" key="1">
    <citation type="journal article" date="2021" name="PeerJ">
        <title>Extensive microbial diversity within the chicken gut microbiome revealed by metagenomics and culture.</title>
        <authorList>
            <person name="Gilroy R."/>
            <person name="Ravi A."/>
            <person name="Getino M."/>
            <person name="Pursley I."/>
            <person name="Horton D.L."/>
            <person name="Alikhan N.F."/>
            <person name="Baker D."/>
            <person name="Gharbi K."/>
            <person name="Hall N."/>
            <person name="Watson M."/>
            <person name="Adriaenssens E.M."/>
            <person name="Foster-Nyarko E."/>
            <person name="Jarju S."/>
            <person name="Secka A."/>
            <person name="Antonio M."/>
            <person name="Oren A."/>
            <person name="Chaudhuri R.R."/>
            <person name="La Ragione R."/>
            <person name="Hildebrand F."/>
            <person name="Pallen M.J."/>
        </authorList>
    </citation>
    <scope>NUCLEOTIDE SEQUENCE</scope>
    <source>
        <strain evidence="1">ChiHjej13B12-4958</strain>
    </source>
</reference>
<dbReference type="AlphaFoldDB" id="A0A9D2TPI7"/>
<evidence type="ECO:0000313" key="2">
    <source>
        <dbReference type="Proteomes" id="UP000823858"/>
    </source>
</evidence>
<reference evidence="1" key="2">
    <citation type="submission" date="2021-04" db="EMBL/GenBank/DDBJ databases">
        <authorList>
            <person name="Gilroy R."/>
        </authorList>
    </citation>
    <scope>NUCLEOTIDE SEQUENCE</scope>
    <source>
        <strain evidence="1">ChiHjej13B12-4958</strain>
    </source>
</reference>
<evidence type="ECO:0000313" key="1">
    <source>
        <dbReference type="EMBL" id="HJC84748.1"/>
    </source>
</evidence>
<sequence length="50" mass="5295">MPQGGTVLLGVSQRQNFAVTGVDSPNDLIQAVTSQTRESIIPAPVSTRTR</sequence>
<name>A0A9D2TPI7_9CORY</name>
<dbReference type="Proteomes" id="UP000823858">
    <property type="component" value="Unassembled WGS sequence"/>
</dbReference>
<gene>
    <name evidence="1" type="ORF">H9751_04225</name>
</gene>
<proteinExistence type="predicted"/>